<dbReference type="PANTHER" id="PTHR30290:SF64">
    <property type="entry name" value="ABC TRANSPORTER PERIPLASMIC BINDING PROTEIN"/>
    <property type="match status" value="1"/>
</dbReference>
<dbReference type="Proteomes" id="UP001597389">
    <property type="component" value="Unassembled WGS sequence"/>
</dbReference>
<keyword evidence="5" id="KW-1185">Reference proteome</keyword>
<dbReference type="EMBL" id="JBHUJB010000089">
    <property type="protein sequence ID" value="MFD2160720.1"/>
    <property type="molecule type" value="Genomic_DNA"/>
</dbReference>
<evidence type="ECO:0000256" key="2">
    <source>
        <dbReference type="SAM" id="SignalP"/>
    </source>
</evidence>
<feature type="signal peptide" evidence="2">
    <location>
        <begin position="1"/>
        <end position="18"/>
    </location>
</feature>
<dbReference type="PANTHER" id="PTHR30290">
    <property type="entry name" value="PERIPLASMIC BINDING COMPONENT OF ABC TRANSPORTER"/>
    <property type="match status" value="1"/>
</dbReference>
<sequence>MKQPIRLLTLMCSALVGALTLCGCGDNGDAQFERKLGFVEFVPRYNKFIDGWLAKQLKVVDKRISEESQKLADASDANEKLSLEASIEALKREKQRYLFRQSVGEYFSIKTPEDLPSDLVWQNGNDVPAMGDPKAKKGGVMNYFITTFPATTRRFGKSSNHSFRSEIYDNIEMPLVGEHSLTGQPFGILAKEWAISEDGRTVYYKLREEATYSDGHPVKAQDYLVFAYLRLSDNVKDPFYKVYLREQFANFTTYGDHLLSVTLPEAKPKMTYYASITPSPSHFYAEYGPDFVQRYQWKVEPTTGAYTVHPEDIKKGRSITLSRVKDWWAADLPQLKYGYNVDKIVYHLVQDTSKAFELFRIGQLDYFPVSQPEYWYEKTEMEPVFKGYIEKATFYNIYPRVPWGFYPNVTKAPMDNKDVRVGLAYAMNLQKVINALFRADYDRLESFSRGFGEFTNEEVTARRFSVAKAREAFAKAGYTVEGEDGILRKPDGTKLEVELTFYNLGIYPKMMAILKEEAKKCGVDLVLDGQEPTLAFKKTQDKLHTLCYAGWGVTPPFPRYHQFFHSINGIENGKPKQQTNNLNCYADPRMDFLATTVRNARSIEELRDAAHEVQQIVHDEVLFIPAHAVPYRRAAYWRWLKWPDSKYTNFADPRTYDPIESYYYWVDEDVKAETLSAKRSGKEFPEKVHVFDRYRGGIPEEDKRMRATKAN</sequence>
<name>A0ABW4ZGB3_9BACT</name>
<evidence type="ECO:0000259" key="3">
    <source>
        <dbReference type="Pfam" id="PF00496"/>
    </source>
</evidence>
<dbReference type="Gene3D" id="3.40.190.10">
    <property type="entry name" value="Periplasmic binding protein-like II"/>
    <property type="match status" value="1"/>
</dbReference>
<dbReference type="PROSITE" id="PS51257">
    <property type="entry name" value="PROKAR_LIPOPROTEIN"/>
    <property type="match status" value="1"/>
</dbReference>
<evidence type="ECO:0000313" key="4">
    <source>
        <dbReference type="EMBL" id="MFD2160720.1"/>
    </source>
</evidence>
<accession>A0ABW4ZGB3</accession>
<dbReference type="RefSeq" id="WP_377091530.1">
    <property type="nucleotide sequence ID" value="NZ_JBHSJL010000014.1"/>
</dbReference>
<dbReference type="SUPFAM" id="SSF53850">
    <property type="entry name" value="Periplasmic binding protein-like II"/>
    <property type="match status" value="1"/>
</dbReference>
<reference evidence="5" key="1">
    <citation type="journal article" date="2019" name="Int. J. Syst. Evol. Microbiol.">
        <title>The Global Catalogue of Microorganisms (GCM) 10K type strain sequencing project: providing services to taxonomists for standard genome sequencing and annotation.</title>
        <authorList>
            <consortium name="The Broad Institute Genomics Platform"/>
            <consortium name="The Broad Institute Genome Sequencing Center for Infectious Disease"/>
            <person name="Wu L."/>
            <person name="Ma J."/>
        </authorList>
    </citation>
    <scope>NUCLEOTIDE SEQUENCE [LARGE SCALE GENOMIC DNA]</scope>
    <source>
        <strain evidence="5">CCUG 57942</strain>
    </source>
</reference>
<feature type="domain" description="Solute-binding protein family 5" evidence="3">
    <location>
        <begin position="188"/>
        <end position="558"/>
    </location>
</feature>
<protein>
    <submittedName>
        <fullName evidence="4">ABC transporter substrate-binding protein</fullName>
    </submittedName>
</protein>
<dbReference type="Pfam" id="PF00496">
    <property type="entry name" value="SBP_bac_5"/>
    <property type="match status" value="1"/>
</dbReference>
<dbReference type="Gene3D" id="3.10.105.10">
    <property type="entry name" value="Dipeptide-binding Protein, Domain 3"/>
    <property type="match status" value="1"/>
</dbReference>
<evidence type="ECO:0000256" key="1">
    <source>
        <dbReference type="ARBA" id="ARBA00022729"/>
    </source>
</evidence>
<gene>
    <name evidence="4" type="ORF">ACFSW8_17580</name>
</gene>
<feature type="chain" id="PRO_5046794038" evidence="2">
    <location>
        <begin position="19"/>
        <end position="711"/>
    </location>
</feature>
<dbReference type="InterPro" id="IPR039424">
    <property type="entry name" value="SBP_5"/>
</dbReference>
<dbReference type="InterPro" id="IPR000914">
    <property type="entry name" value="SBP_5_dom"/>
</dbReference>
<keyword evidence="1 2" id="KW-0732">Signal</keyword>
<comment type="caution">
    <text evidence="4">The sequence shown here is derived from an EMBL/GenBank/DDBJ whole genome shotgun (WGS) entry which is preliminary data.</text>
</comment>
<proteinExistence type="predicted"/>
<organism evidence="4 5">
    <name type="scientific">Rubritalea tangerina</name>
    <dbReference type="NCBI Taxonomy" id="430798"/>
    <lineage>
        <taxon>Bacteria</taxon>
        <taxon>Pseudomonadati</taxon>
        <taxon>Verrucomicrobiota</taxon>
        <taxon>Verrucomicrobiia</taxon>
        <taxon>Verrucomicrobiales</taxon>
        <taxon>Rubritaleaceae</taxon>
        <taxon>Rubritalea</taxon>
    </lineage>
</organism>
<evidence type="ECO:0000313" key="5">
    <source>
        <dbReference type="Proteomes" id="UP001597389"/>
    </source>
</evidence>